<accession>A0A6N9TPT9</accession>
<gene>
    <name evidence="5" type="ORF">G3N55_09410</name>
</gene>
<dbReference type="PANTHER" id="PTHR38011">
    <property type="entry name" value="DIHYDROFOLATE REDUCTASE FAMILY PROTEIN (AFU_ORTHOLOGUE AFUA_8G06820)"/>
    <property type="match status" value="1"/>
</dbReference>
<evidence type="ECO:0000313" key="6">
    <source>
        <dbReference type="Proteomes" id="UP000469346"/>
    </source>
</evidence>
<keyword evidence="3" id="KW-0560">Oxidoreductase</keyword>
<evidence type="ECO:0000256" key="3">
    <source>
        <dbReference type="ARBA" id="ARBA00023002"/>
    </source>
</evidence>
<keyword evidence="2" id="KW-0521">NADP</keyword>
<keyword evidence="6" id="KW-1185">Reference proteome</keyword>
<evidence type="ECO:0000259" key="4">
    <source>
        <dbReference type="Pfam" id="PF01872"/>
    </source>
</evidence>
<dbReference type="SUPFAM" id="SSF53597">
    <property type="entry name" value="Dihydrofolate reductase-like"/>
    <property type="match status" value="1"/>
</dbReference>
<dbReference type="Proteomes" id="UP000469346">
    <property type="component" value="Unassembled WGS sequence"/>
</dbReference>
<comment type="caution">
    <text evidence="5">The sequence shown here is derived from an EMBL/GenBank/DDBJ whole genome shotgun (WGS) entry which is preliminary data.</text>
</comment>
<protein>
    <recommendedName>
        <fullName evidence="4">Bacterial bifunctional deaminase-reductase C-terminal domain-containing protein</fullName>
    </recommendedName>
</protein>
<dbReference type="Pfam" id="PF01872">
    <property type="entry name" value="RibD_C"/>
    <property type="match status" value="1"/>
</dbReference>
<name>A0A6N9TPT9_DISTH</name>
<evidence type="ECO:0000256" key="1">
    <source>
        <dbReference type="ARBA" id="ARBA00005104"/>
    </source>
</evidence>
<sequence>ELAAVLAELTGRGVQVLLVEGGGGVHGAFWDAGLVDEACFFYAPVVIGGEGARSAVAGRGAESVSAAARLHDVELRRLGDNWMVRGLVRDVDRFWPAG</sequence>
<dbReference type="InterPro" id="IPR002734">
    <property type="entry name" value="RibDG_C"/>
</dbReference>
<evidence type="ECO:0000313" key="5">
    <source>
        <dbReference type="EMBL" id="NDY43058.1"/>
    </source>
</evidence>
<feature type="non-terminal residue" evidence="5">
    <location>
        <position position="1"/>
    </location>
</feature>
<feature type="domain" description="Bacterial bifunctional deaminase-reductase C-terminal" evidence="4">
    <location>
        <begin position="2"/>
        <end position="83"/>
    </location>
</feature>
<dbReference type="PANTHER" id="PTHR38011:SF7">
    <property type="entry name" value="2,5-DIAMINO-6-RIBOSYLAMINO-4(3H)-PYRIMIDINONE 5'-PHOSPHATE REDUCTASE"/>
    <property type="match status" value="1"/>
</dbReference>
<dbReference type="EMBL" id="JAAGRR010000114">
    <property type="protein sequence ID" value="NDY43058.1"/>
    <property type="molecule type" value="Genomic_DNA"/>
</dbReference>
<comment type="pathway">
    <text evidence="1">Cofactor biosynthesis; riboflavin biosynthesis.</text>
</comment>
<dbReference type="GO" id="GO:0008703">
    <property type="term" value="F:5-amino-6-(5-phosphoribosylamino)uracil reductase activity"/>
    <property type="evidence" value="ECO:0007669"/>
    <property type="project" value="InterPro"/>
</dbReference>
<dbReference type="InterPro" id="IPR024072">
    <property type="entry name" value="DHFR-like_dom_sf"/>
</dbReference>
<proteinExistence type="predicted"/>
<dbReference type="Gene3D" id="3.40.430.10">
    <property type="entry name" value="Dihydrofolate Reductase, subunit A"/>
    <property type="match status" value="1"/>
</dbReference>
<evidence type="ECO:0000256" key="2">
    <source>
        <dbReference type="ARBA" id="ARBA00022857"/>
    </source>
</evidence>
<dbReference type="RefSeq" id="WP_181448048.1">
    <property type="nucleotide sequence ID" value="NZ_JAAGRR010000114.1"/>
</dbReference>
<dbReference type="GO" id="GO:0009231">
    <property type="term" value="P:riboflavin biosynthetic process"/>
    <property type="evidence" value="ECO:0007669"/>
    <property type="project" value="InterPro"/>
</dbReference>
<dbReference type="AlphaFoldDB" id="A0A6N9TPT9"/>
<organism evidence="5 6">
    <name type="scientific">Dissulfurirhabdus thermomarina</name>
    <dbReference type="NCBI Taxonomy" id="1765737"/>
    <lineage>
        <taxon>Bacteria</taxon>
        <taxon>Deltaproteobacteria</taxon>
        <taxon>Dissulfurirhabdaceae</taxon>
        <taxon>Dissulfurirhabdus</taxon>
    </lineage>
</organism>
<dbReference type="InterPro" id="IPR050765">
    <property type="entry name" value="Riboflavin_Biosynth_HTPR"/>
</dbReference>
<reference evidence="5 6" key="1">
    <citation type="submission" date="2020-02" db="EMBL/GenBank/DDBJ databases">
        <title>Comparative genomics of sulfur disproportionating microorganisms.</title>
        <authorList>
            <person name="Ward L.M."/>
            <person name="Bertran E."/>
            <person name="Johnston D.T."/>
        </authorList>
    </citation>
    <scope>NUCLEOTIDE SEQUENCE [LARGE SCALE GENOMIC DNA]</scope>
    <source>
        <strain evidence="5 6">DSM 100025</strain>
    </source>
</reference>